<comment type="caution">
    <text evidence="1">The sequence shown here is derived from an EMBL/GenBank/DDBJ whole genome shotgun (WGS) entry which is preliminary data.</text>
</comment>
<gene>
    <name evidence="1" type="ORF">VP01_927g2</name>
</gene>
<evidence type="ECO:0000313" key="2">
    <source>
        <dbReference type="Proteomes" id="UP000037035"/>
    </source>
</evidence>
<name>A0A0L6U741_9BASI</name>
<dbReference type="OrthoDB" id="674670at2759"/>
<dbReference type="VEuPathDB" id="FungiDB:VP01_927g2"/>
<keyword evidence="2" id="KW-1185">Reference proteome</keyword>
<proteinExistence type="predicted"/>
<protein>
    <recommendedName>
        <fullName evidence="3">Integrase catalytic domain-containing protein</fullName>
    </recommendedName>
</protein>
<evidence type="ECO:0000313" key="1">
    <source>
        <dbReference type="EMBL" id="KNZ44328.1"/>
    </source>
</evidence>
<dbReference type="EMBL" id="LAVV01014915">
    <property type="protein sequence ID" value="KNZ44328.1"/>
    <property type="molecule type" value="Genomic_DNA"/>
</dbReference>
<reference evidence="1 2" key="1">
    <citation type="submission" date="2015-08" db="EMBL/GenBank/DDBJ databases">
        <title>Next Generation Sequencing and Analysis of the Genome of Puccinia sorghi L Schw, the Causal Agent of Maize Common Rust.</title>
        <authorList>
            <person name="Rochi L."/>
            <person name="Burguener G."/>
            <person name="Darino M."/>
            <person name="Turjanski A."/>
            <person name="Kreff E."/>
            <person name="Dieguez M.J."/>
            <person name="Sacco F."/>
        </authorList>
    </citation>
    <scope>NUCLEOTIDE SEQUENCE [LARGE SCALE GENOMIC DNA]</scope>
    <source>
        <strain evidence="1 2">RO10H11247</strain>
    </source>
</reference>
<dbReference type="Proteomes" id="UP000037035">
    <property type="component" value="Unassembled WGS sequence"/>
</dbReference>
<organism evidence="1 2">
    <name type="scientific">Puccinia sorghi</name>
    <dbReference type="NCBI Taxonomy" id="27349"/>
    <lineage>
        <taxon>Eukaryota</taxon>
        <taxon>Fungi</taxon>
        <taxon>Dikarya</taxon>
        <taxon>Basidiomycota</taxon>
        <taxon>Pucciniomycotina</taxon>
        <taxon>Pucciniomycetes</taxon>
        <taxon>Pucciniales</taxon>
        <taxon>Pucciniaceae</taxon>
        <taxon>Puccinia</taxon>
    </lineage>
</organism>
<feature type="non-terminal residue" evidence="1">
    <location>
        <position position="57"/>
    </location>
</feature>
<dbReference type="AlphaFoldDB" id="A0A0L6U741"/>
<accession>A0A0L6U741</accession>
<sequence length="57" mass="6380">MIIGKNPVCSFVRIRESLVEAIQMACWKEHICKGIRLHSSTAFHPQTNGQSEIANKA</sequence>
<evidence type="ECO:0008006" key="3">
    <source>
        <dbReference type="Google" id="ProtNLM"/>
    </source>
</evidence>